<reference evidence="1" key="1">
    <citation type="submission" date="2021-05" db="EMBL/GenBank/DDBJ databases">
        <authorList>
            <person name="Pan Q."/>
            <person name="Jouanno E."/>
            <person name="Zahm M."/>
            <person name="Klopp C."/>
            <person name="Cabau C."/>
            <person name="Louis A."/>
            <person name="Berthelot C."/>
            <person name="Parey E."/>
            <person name="Roest Crollius H."/>
            <person name="Montfort J."/>
            <person name="Robinson-Rechavi M."/>
            <person name="Bouchez O."/>
            <person name="Lampietro C."/>
            <person name="Lopez Roques C."/>
            <person name="Donnadieu C."/>
            <person name="Postlethwait J."/>
            <person name="Bobe J."/>
            <person name="Dillon D."/>
            <person name="Chandos A."/>
            <person name="von Hippel F."/>
            <person name="Guiguen Y."/>
        </authorList>
    </citation>
    <scope>NUCLEOTIDE SEQUENCE</scope>
    <source>
        <strain evidence="1">YG-Jan2019</strain>
    </source>
</reference>
<comment type="caution">
    <text evidence="1">The sequence shown here is derived from an EMBL/GenBank/DDBJ whole genome shotgun (WGS) entry which is preliminary data.</text>
</comment>
<gene>
    <name evidence="1" type="ORF">DPEC_G00161920</name>
</gene>
<evidence type="ECO:0000313" key="2">
    <source>
        <dbReference type="Proteomes" id="UP001157502"/>
    </source>
</evidence>
<dbReference type="Proteomes" id="UP001157502">
    <property type="component" value="Chromosome 13"/>
</dbReference>
<proteinExistence type="predicted"/>
<accession>A0ACC2GGE2</accession>
<name>A0ACC2GGE2_DALPE</name>
<sequence length="91" mass="10379">MISLSLEAKEQLSRSVLTLANTVPIKLHGYNYSAFSCRRVLLCYCASEKGPRRKAVGVQKLPVKDWRHMRQSTRTKRQKEQCCPTCLVGPK</sequence>
<protein>
    <submittedName>
        <fullName evidence="1">Uncharacterized protein</fullName>
    </submittedName>
</protein>
<organism evidence="1 2">
    <name type="scientific">Dallia pectoralis</name>
    <name type="common">Alaska blackfish</name>
    <dbReference type="NCBI Taxonomy" id="75939"/>
    <lineage>
        <taxon>Eukaryota</taxon>
        <taxon>Metazoa</taxon>
        <taxon>Chordata</taxon>
        <taxon>Craniata</taxon>
        <taxon>Vertebrata</taxon>
        <taxon>Euteleostomi</taxon>
        <taxon>Actinopterygii</taxon>
        <taxon>Neopterygii</taxon>
        <taxon>Teleostei</taxon>
        <taxon>Protacanthopterygii</taxon>
        <taxon>Esociformes</taxon>
        <taxon>Umbridae</taxon>
        <taxon>Dallia</taxon>
    </lineage>
</organism>
<evidence type="ECO:0000313" key="1">
    <source>
        <dbReference type="EMBL" id="KAJ8002724.1"/>
    </source>
</evidence>
<keyword evidence="2" id="KW-1185">Reference proteome</keyword>
<dbReference type="EMBL" id="CM055740">
    <property type="protein sequence ID" value="KAJ8002724.1"/>
    <property type="molecule type" value="Genomic_DNA"/>
</dbReference>